<dbReference type="AlphaFoldDB" id="A0AA86QEZ3"/>
<dbReference type="EMBL" id="CATOUU010000825">
    <property type="protein sequence ID" value="CAI9951814.1"/>
    <property type="molecule type" value="Genomic_DNA"/>
</dbReference>
<reference evidence="1" key="1">
    <citation type="submission" date="2023-06" db="EMBL/GenBank/DDBJ databases">
        <authorList>
            <person name="Kurt Z."/>
        </authorList>
    </citation>
    <scope>NUCLEOTIDE SEQUENCE</scope>
</reference>
<organism evidence="1">
    <name type="scientific">Hexamita inflata</name>
    <dbReference type="NCBI Taxonomy" id="28002"/>
    <lineage>
        <taxon>Eukaryota</taxon>
        <taxon>Metamonada</taxon>
        <taxon>Diplomonadida</taxon>
        <taxon>Hexamitidae</taxon>
        <taxon>Hexamitinae</taxon>
        <taxon>Hexamita</taxon>
    </lineage>
</organism>
<name>A0AA86QEZ3_9EUKA</name>
<evidence type="ECO:0000313" key="2">
    <source>
        <dbReference type="EMBL" id="CAL6007438.1"/>
    </source>
</evidence>
<reference evidence="2 3" key="2">
    <citation type="submission" date="2024-07" db="EMBL/GenBank/DDBJ databases">
        <authorList>
            <person name="Akdeniz Z."/>
        </authorList>
    </citation>
    <scope>NUCLEOTIDE SEQUENCE [LARGE SCALE GENOMIC DNA]</scope>
</reference>
<evidence type="ECO:0000313" key="3">
    <source>
        <dbReference type="Proteomes" id="UP001642409"/>
    </source>
</evidence>
<evidence type="ECO:0000313" key="1">
    <source>
        <dbReference type="EMBL" id="CAI9951814.1"/>
    </source>
</evidence>
<accession>A0AA86QEZ3</accession>
<gene>
    <name evidence="2" type="ORF">HINF_LOCUS20642</name>
    <name evidence="1" type="ORF">HINF_LOCUS39459</name>
</gene>
<dbReference type="EMBL" id="CAXDID020000055">
    <property type="protein sequence ID" value="CAL6007438.1"/>
    <property type="molecule type" value="Genomic_DNA"/>
</dbReference>
<protein>
    <submittedName>
        <fullName evidence="2">Hypothetical_protein</fullName>
    </submittedName>
</protein>
<keyword evidence="3" id="KW-1185">Reference proteome</keyword>
<comment type="caution">
    <text evidence="1">The sequence shown here is derived from an EMBL/GenBank/DDBJ whole genome shotgun (WGS) entry which is preliminary data.</text>
</comment>
<proteinExistence type="predicted"/>
<dbReference type="Proteomes" id="UP001642409">
    <property type="component" value="Unassembled WGS sequence"/>
</dbReference>
<sequence>MVFLNYKCVFLFNVLYQYIAIYSIIRFQTNRIILDLNLPFIEQPRYQHGTLITRANNDLIRTQIRNVHTALAKQRQQPLSQSQVVQTSLIQKTQLIYNNSPVKKPKVILKETKRARSQAQFVRNTPLSEYKTSFVESQRQTPLVGVQSIKLFDYFTE</sequence>